<dbReference type="Gene3D" id="3.40.190.10">
    <property type="entry name" value="Periplasmic binding protein-like II"/>
    <property type="match status" value="1"/>
</dbReference>
<evidence type="ECO:0000256" key="4">
    <source>
        <dbReference type="SAM" id="MobiDB-lite"/>
    </source>
</evidence>
<dbReference type="InterPro" id="IPR000914">
    <property type="entry name" value="SBP_5_dom"/>
</dbReference>
<keyword evidence="7" id="KW-1185">Reference proteome</keyword>
<dbReference type="AlphaFoldDB" id="A0ABD6BP82"/>
<name>A0ABD6BP82_9EURY</name>
<dbReference type="PANTHER" id="PTHR30290:SF9">
    <property type="entry name" value="OLIGOPEPTIDE-BINDING PROTEIN APPA"/>
    <property type="match status" value="1"/>
</dbReference>
<dbReference type="SUPFAM" id="SSF53850">
    <property type="entry name" value="Periplasmic binding protein-like II"/>
    <property type="match status" value="1"/>
</dbReference>
<dbReference type="RefSeq" id="WP_267646712.1">
    <property type="nucleotide sequence ID" value="NZ_JANHGR010000001.1"/>
</dbReference>
<keyword evidence="2" id="KW-0813">Transport</keyword>
<evidence type="ECO:0000313" key="6">
    <source>
        <dbReference type="EMBL" id="MFD1566841.1"/>
    </source>
</evidence>
<proteinExistence type="inferred from homology"/>
<dbReference type="PIRSF" id="PIRSF002741">
    <property type="entry name" value="MppA"/>
    <property type="match status" value="1"/>
</dbReference>
<dbReference type="EMBL" id="JBHUCZ010000002">
    <property type="protein sequence ID" value="MFD1566841.1"/>
    <property type="molecule type" value="Genomic_DNA"/>
</dbReference>
<evidence type="ECO:0000256" key="3">
    <source>
        <dbReference type="ARBA" id="ARBA00022729"/>
    </source>
</evidence>
<comment type="similarity">
    <text evidence="1">Belongs to the bacterial solute-binding protein 5 family.</text>
</comment>
<dbReference type="Gene3D" id="3.10.105.10">
    <property type="entry name" value="Dipeptide-binding Protein, Domain 3"/>
    <property type="match status" value="1"/>
</dbReference>
<comment type="caution">
    <text evidence="6">The sequence shown here is derived from an EMBL/GenBank/DDBJ whole genome shotgun (WGS) entry which is preliminary data.</text>
</comment>
<dbReference type="Pfam" id="PF00496">
    <property type="entry name" value="SBP_bac_5"/>
    <property type="match status" value="1"/>
</dbReference>
<evidence type="ECO:0000259" key="5">
    <source>
        <dbReference type="Pfam" id="PF00496"/>
    </source>
</evidence>
<evidence type="ECO:0000256" key="2">
    <source>
        <dbReference type="ARBA" id="ARBA00022448"/>
    </source>
</evidence>
<evidence type="ECO:0000313" key="7">
    <source>
        <dbReference type="Proteomes" id="UP001597139"/>
    </source>
</evidence>
<dbReference type="Proteomes" id="UP001597139">
    <property type="component" value="Unassembled WGS sequence"/>
</dbReference>
<dbReference type="InterPro" id="IPR030678">
    <property type="entry name" value="Peptide/Ni-bd"/>
</dbReference>
<gene>
    <name evidence="6" type="ORF">ACFSAU_04985</name>
</gene>
<feature type="domain" description="Solute-binding protein family 5" evidence="5">
    <location>
        <begin position="107"/>
        <end position="476"/>
    </location>
</feature>
<dbReference type="CDD" id="cd00995">
    <property type="entry name" value="PBP2_NikA_DppA_OppA_like"/>
    <property type="match status" value="1"/>
</dbReference>
<keyword evidence="3" id="KW-0732">Signal</keyword>
<feature type="region of interest" description="Disordered" evidence="4">
    <location>
        <begin position="36"/>
        <end position="63"/>
    </location>
</feature>
<dbReference type="PANTHER" id="PTHR30290">
    <property type="entry name" value="PERIPLASMIC BINDING COMPONENT OF ABC TRANSPORTER"/>
    <property type="match status" value="1"/>
</dbReference>
<accession>A0ABD6BP82</accession>
<feature type="compositionally biased region" description="Low complexity" evidence="4">
    <location>
        <begin position="41"/>
        <end position="58"/>
    </location>
</feature>
<organism evidence="6 7">
    <name type="scientific">Halolamina litorea</name>
    <dbReference type="NCBI Taxonomy" id="1515593"/>
    <lineage>
        <taxon>Archaea</taxon>
        <taxon>Methanobacteriati</taxon>
        <taxon>Methanobacteriota</taxon>
        <taxon>Stenosarchaea group</taxon>
        <taxon>Halobacteria</taxon>
        <taxon>Halobacteriales</taxon>
        <taxon>Haloferacaceae</taxon>
    </lineage>
</organism>
<reference evidence="6 7" key="1">
    <citation type="journal article" date="2019" name="Int. J. Syst. Evol. Microbiol.">
        <title>The Global Catalogue of Microorganisms (GCM) 10K type strain sequencing project: providing services to taxonomists for standard genome sequencing and annotation.</title>
        <authorList>
            <consortium name="The Broad Institute Genomics Platform"/>
            <consortium name="The Broad Institute Genome Sequencing Center for Infectious Disease"/>
            <person name="Wu L."/>
            <person name="Ma J."/>
        </authorList>
    </citation>
    <scope>NUCLEOTIDE SEQUENCE [LARGE SCALE GENOMIC DNA]</scope>
    <source>
        <strain evidence="6 7">CGMCC 1.12859</strain>
    </source>
</reference>
<dbReference type="GO" id="GO:0042597">
    <property type="term" value="C:periplasmic space"/>
    <property type="evidence" value="ECO:0007669"/>
    <property type="project" value="UniProtKB-ARBA"/>
</dbReference>
<evidence type="ECO:0000256" key="1">
    <source>
        <dbReference type="ARBA" id="ARBA00005695"/>
    </source>
</evidence>
<dbReference type="InterPro" id="IPR039424">
    <property type="entry name" value="SBP_5"/>
</dbReference>
<sequence>MGSDNTGGHFGLTRRNLVKSLGITGVAGLAGCLGGGDGTETEGTPARPGGTTTPADPGNAQQGGELIASFGADVAQFDPASATDTTSVKAFGLTYETLVTVGFDGQINNALAHTFEQVDGEENVWRAELREGVTFHNGKELTAEDVQVSYERYEGTPNAADVYNWYESSEIIDDYTIEFTLKNAYAPLQFDMSAVGIVPAEAETGDLDLTENPVGTGPYQFVEHQPDELFRIERYDDYWFEGDDSVPATAPIDTVTYRIIIEQSAQQGALEGGDIHIANAPPATSLSDFAEKEDFTVNRRLAGGFDLMYFPTEVDPFGSAKVRRGISRLVPRENIVKSVYEGLGVPAYMAISQISSVFGTDEWNDLNDRLGEEYMGYDEEQANTLLEEGFNEAGVEAPFETTIITNENPQRVQWVQLIAESLNSTDYFDVSVDQYEWNTYVGKISGESSASTNEIIAVGWSGGWDPNAYVNDLVDSERMTPNGFNMGHYENSEVDELLAEGQQTYDLDERADIYTDLVEILAEDAPMAYIRFGEETDVYNNTVVNGFRTYPINGGEFKGVYSPYDGAFTYLTQDE</sequence>
<protein>
    <submittedName>
        <fullName evidence="6">ABC transporter substrate-binding protein</fullName>
    </submittedName>
</protein>